<organism evidence="4 5">
    <name type="scientific">Tetrapyrgos nigripes</name>
    <dbReference type="NCBI Taxonomy" id="182062"/>
    <lineage>
        <taxon>Eukaryota</taxon>
        <taxon>Fungi</taxon>
        <taxon>Dikarya</taxon>
        <taxon>Basidiomycota</taxon>
        <taxon>Agaricomycotina</taxon>
        <taxon>Agaricomycetes</taxon>
        <taxon>Agaricomycetidae</taxon>
        <taxon>Agaricales</taxon>
        <taxon>Marasmiineae</taxon>
        <taxon>Marasmiaceae</taxon>
        <taxon>Tetrapyrgos</taxon>
    </lineage>
</organism>
<feature type="region of interest" description="Disordered" evidence="3">
    <location>
        <begin position="167"/>
        <end position="191"/>
    </location>
</feature>
<gene>
    <name evidence="4" type="ORF">D9758_006194</name>
</gene>
<sequence>MHRNPFQVWSAPVRAAQEDDVPRPSSPQNTNALNVFPFLACRYNTAIVSVSPAYSEEHTLVSPTHIPIPAITLILPPPTTPMPPPPIIAPLLSRETRPSFTTPNQLNTSSEHAQNPFYWSRISHEVHNTTTTSIPQITPIPPTSTLQTLPATPTLPTPMSYQVTDTVTDAPADSPSLTSSTALSIQRPPVDPSHLVKCRPRAGNQIIPSDLRPTVLAKHRISDWETPWSLRQKATSPFSPTLQALKDKLLSKSTVDDTKENYGAGLACFIQFCDKHGVDEELQMPADPTLVAAFLSEHMGSISGSTACSWLSGLKAWHDTKGAPWCGKHRYIQMGRRAMNKEGAHRKHDPRSPITIRHLIVLRKALDFRISFHVAIWAVAVITFWACRCLGETTVPSEAKFDPKFHVTFGIKFRYFSQENGAKAISFHIPWTKTTHGNGADVTITGLLDDLEGICGLSAFANHLHVNKDVLDSFSLFGYMGDDGKPHHMVKDKFLSVCFEIWTRAEICNVLGHSFRIGGAVHLLSLGIAPEYVAALGGWTSLAFLLYWRRLIEIIPAAVHKAMDLDSVKKTVEEFRRKNIITNALIEAAASGLSCNLSDFLPDSS</sequence>
<reference evidence="4 5" key="1">
    <citation type="journal article" date="2020" name="ISME J.">
        <title>Uncovering the hidden diversity of litter-decomposition mechanisms in mushroom-forming fungi.</title>
        <authorList>
            <person name="Floudas D."/>
            <person name="Bentzer J."/>
            <person name="Ahren D."/>
            <person name="Johansson T."/>
            <person name="Persson P."/>
            <person name="Tunlid A."/>
        </authorList>
    </citation>
    <scope>NUCLEOTIDE SEQUENCE [LARGE SCALE GENOMIC DNA]</scope>
    <source>
        <strain evidence="4 5">CBS 291.85</strain>
    </source>
</reference>
<evidence type="ECO:0000313" key="4">
    <source>
        <dbReference type="EMBL" id="KAF5361385.1"/>
    </source>
</evidence>
<evidence type="ECO:0000313" key="5">
    <source>
        <dbReference type="Proteomes" id="UP000559256"/>
    </source>
</evidence>
<evidence type="ECO:0000256" key="2">
    <source>
        <dbReference type="ARBA" id="ARBA00023172"/>
    </source>
</evidence>
<feature type="compositionally biased region" description="Polar residues" evidence="3">
    <location>
        <begin position="175"/>
        <end position="184"/>
    </location>
</feature>
<dbReference type="AlphaFoldDB" id="A0A8H5LKZ6"/>
<evidence type="ECO:0000256" key="1">
    <source>
        <dbReference type="ARBA" id="ARBA00023125"/>
    </source>
</evidence>
<keyword evidence="2" id="KW-0233">DNA recombination</keyword>
<dbReference type="InterPro" id="IPR013762">
    <property type="entry name" value="Integrase-like_cat_sf"/>
</dbReference>
<dbReference type="OrthoDB" id="2506773at2759"/>
<dbReference type="SUPFAM" id="SSF47823">
    <property type="entry name" value="lambda integrase-like, N-terminal domain"/>
    <property type="match status" value="1"/>
</dbReference>
<dbReference type="Proteomes" id="UP000559256">
    <property type="component" value="Unassembled WGS sequence"/>
</dbReference>
<name>A0A8H5LKZ6_9AGAR</name>
<dbReference type="GO" id="GO:0003677">
    <property type="term" value="F:DNA binding"/>
    <property type="evidence" value="ECO:0007669"/>
    <property type="project" value="UniProtKB-KW"/>
</dbReference>
<dbReference type="PANTHER" id="PTHR34605">
    <property type="entry name" value="PHAGE_INTEGRASE DOMAIN-CONTAINING PROTEIN"/>
    <property type="match status" value="1"/>
</dbReference>
<dbReference type="Gene3D" id="1.10.150.130">
    <property type="match status" value="1"/>
</dbReference>
<accession>A0A8H5LKZ6</accession>
<dbReference type="EMBL" id="JAACJM010000040">
    <property type="protein sequence ID" value="KAF5361385.1"/>
    <property type="molecule type" value="Genomic_DNA"/>
</dbReference>
<proteinExistence type="predicted"/>
<dbReference type="SUPFAM" id="SSF56349">
    <property type="entry name" value="DNA breaking-rejoining enzymes"/>
    <property type="match status" value="1"/>
</dbReference>
<dbReference type="GO" id="GO:0015074">
    <property type="term" value="P:DNA integration"/>
    <property type="evidence" value="ECO:0007669"/>
    <property type="project" value="InterPro"/>
</dbReference>
<dbReference type="Gene3D" id="1.10.443.10">
    <property type="entry name" value="Intergrase catalytic core"/>
    <property type="match status" value="1"/>
</dbReference>
<dbReference type="PANTHER" id="PTHR34605:SF4">
    <property type="entry name" value="DNA ADENINE METHYLTRANSFERASE"/>
    <property type="match status" value="1"/>
</dbReference>
<comment type="caution">
    <text evidence="4">The sequence shown here is derived from an EMBL/GenBank/DDBJ whole genome shotgun (WGS) entry which is preliminary data.</text>
</comment>
<dbReference type="InterPro" id="IPR052925">
    <property type="entry name" value="Phage_Integrase-like_Recomb"/>
</dbReference>
<keyword evidence="1" id="KW-0238">DNA-binding</keyword>
<dbReference type="GO" id="GO:0006310">
    <property type="term" value="P:DNA recombination"/>
    <property type="evidence" value="ECO:0007669"/>
    <property type="project" value="UniProtKB-KW"/>
</dbReference>
<evidence type="ECO:0000256" key="3">
    <source>
        <dbReference type="SAM" id="MobiDB-lite"/>
    </source>
</evidence>
<protein>
    <recommendedName>
        <fullName evidence="6">DNA breaking-rejoining enzyme</fullName>
    </recommendedName>
</protein>
<dbReference type="InterPro" id="IPR010998">
    <property type="entry name" value="Integrase_recombinase_N"/>
</dbReference>
<keyword evidence="5" id="KW-1185">Reference proteome</keyword>
<feature type="region of interest" description="Disordered" evidence="3">
    <location>
        <begin position="1"/>
        <end position="28"/>
    </location>
</feature>
<evidence type="ECO:0008006" key="6">
    <source>
        <dbReference type="Google" id="ProtNLM"/>
    </source>
</evidence>
<dbReference type="InterPro" id="IPR011010">
    <property type="entry name" value="DNA_brk_join_enz"/>
</dbReference>